<sequence length="151" mass="16850">VYEEYYKIELKFANRAAAYIVWAMQRTLRVGKWEPEFPDVMLKPVGVRIMPAQVTSHDVAKLSDDPFVCRQCAKRTASNSKAAWNPFLKAPCQPTRLDALRAEAMVEYGCGTAYQISEAGRFVMEALDAAATLEDPGDVGEKIVSEWADAE</sequence>
<accession>A0ABN9QVY7</accession>
<keyword evidence="2" id="KW-1185">Reference proteome</keyword>
<evidence type="ECO:0000313" key="2">
    <source>
        <dbReference type="Proteomes" id="UP001189429"/>
    </source>
</evidence>
<gene>
    <name evidence="1" type="ORF">PCOR1329_LOCUS14604</name>
</gene>
<proteinExistence type="predicted"/>
<dbReference type="Proteomes" id="UP001189429">
    <property type="component" value="Unassembled WGS sequence"/>
</dbReference>
<dbReference type="EMBL" id="CAUYUJ010004370">
    <property type="protein sequence ID" value="CAK0809322.1"/>
    <property type="molecule type" value="Genomic_DNA"/>
</dbReference>
<evidence type="ECO:0000313" key="1">
    <source>
        <dbReference type="EMBL" id="CAK0809322.1"/>
    </source>
</evidence>
<protein>
    <submittedName>
        <fullName evidence="1">Uncharacterized protein</fullName>
    </submittedName>
</protein>
<feature type="non-terminal residue" evidence="1">
    <location>
        <position position="151"/>
    </location>
</feature>
<feature type="non-terminal residue" evidence="1">
    <location>
        <position position="1"/>
    </location>
</feature>
<reference evidence="1" key="1">
    <citation type="submission" date="2023-10" db="EMBL/GenBank/DDBJ databases">
        <authorList>
            <person name="Chen Y."/>
            <person name="Shah S."/>
            <person name="Dougan E. K."/>
            <person name="Thang M."/>
            <person name="Chan C."/>
        </authorList>
    </citation>
    <scope>NUCLEOTIDE SEQUENCE [LARGE SCALE GENOMIC DNA]</scope>
</reference>
<name>A0ABN9QVY7_9DINO</name>
<comment type="caution">
    <text evidence="1">The sequence shown here is derived from an EMBL/GenBank/DDBJ whole genome shotgun (WGS) entry which is preliminary data.</text>
</comment>
<organism evidence="1 2">
    <name type="scientific">Prorocentrum cordatum</name>
    <dbReference type="NCBI Taxonomy" id="2364126"/>
    <lineage>
        <taxon>Eukaryota</taxon>
        <taxon>Sar</taxon>
        <taxon>Alveolata</taxon>
        <taxon>Dinophyceae</taxon>
        <taxon>Prorocentrales</taxon>
        <taxon>Prorocentraceae</taxon>
        <taxon>Prorocentrum</taxon>
    </lineage>
</organism>